<gene>
    <name evidence="2" type="ORF">g.17425</name>
</gene>
<sequence length="120" mass="13750">PVNRANVTRQPTIGNAYAPRNYVGKPQATYPPPQRSSTKQYMNPPQRSISTKQYMNPQQSSQQYKNPPQRSLSTKYINPPLPPPQMKLPPLPLPEANEYGGEYNNYRPKPTMPPYYMGRD</sequence>
<dbReference type="AlphaFoldDB" id="A0A1D1ZJH9"/>
<proteinExistence type="predicted"/>
<dbReference type="EMBL" id="GDJX01000810">
    <property type="protein sequence ID" value="JAT67126.1"/>
    <property type="molecule type" value="Transcribed_RNA"/>
</dbReference>
<name>A0A1D1ZJH9_9ARAE</name>
<accession>A0A1D1ZJH9</accession>
<organism evidence="2">
    <name type="scientific">Anthurium amnicola</name>
    <dbReference type="NCBI Taxonomy" id="1678845"/>
    <lineage>
        <taxon>Eukaryota</taxon>
        <taxon>Viridiplantae</taxon>
        <taxon>Streptophyta</taxon>
        <taxon>Embryophyta</taxon>
        <taxon>Tracheophyta</taxon>
        <taxon>Spermatophyta</taxon>
        <taxon>Magnoliopsida</taxon>
        <taxon>Liliopsida</taxon>
        <taxon>Araceae</taxon>
        <taxon>Pothoideae</taxon>
        <taxon>Potheae</taxon>
        <taxon>Anthurium</taxon>
    </lineage>
</organism>
<protein>
    <submittedName>
        <fullName evidence="2">Uncharacterized protein</fullName>
    </submittedName>
</protein>
<evidence type="ECO:0000313" key="2">
    <source>
        <dbReference type="EMBL" id="JAT67126.1"/>
    </source>
</evidence>
<reference evidence="2" key="1">
    <citation type="submission" date="2015-07" db="EMBL/GenBank/DDBJ databases">
        <title>Transcriptome Assembly of Anthurium amnicola.</title>
        <authorList>
            <person name="Suzuki J."/>
        </authorList>
    </citation>
    <scope>NUCLEOTIDE SEQUENCE</scope>
</reference>
<feature type="compositionally biased region" description="Polar residues" evidence="1">
    <location>
        <begin position="35"/>
        <end position="76"/>
    </location>
</feature>
<feature type="non-terminal residue" evidence="2">
    <location>
        <position position="1"/>
    </location>
</feature>
<feature type="compositionally biased region" description="Polar residues" evidence="1">
    <location>
        <begin position="1"/>
        <end position="13"/>
    </location>
</feature>
<evidence type="ECO:0000256" key="1">
    <source>
        <dbReference type="SAM" id="MobiDB-lite"/>
    </source>
</evidence>
<feature type="compositionally biased region" description="Pro residues" evidence="1">
    <location>
        <begin position="79"/>
        <end position="93"/>
    </location>
</feature>
<feature type="region of interest" description="Disordered" evidence="1">
    <location>
        <begin position="1"/>
        <end position="120"/>
    </location>
</feature>